<dbReference type="InterPro" id="IPR050700">
    <property type="entry name" value="YIM1/Zinc_Alcohol_DH_Fams"/>
</dbReference>
<keyword evidence="1" id="KW-0812">Transmembrane</keyword>
<dbReference type="Proteomes" id="UP000504635">
    <property type="component" value="Unplaced"/>
</dbReference>
<evidence type="ECO:0000259" key="2">
    <source>
        <dbReference type="SMART" id="SM00829"/>
    </source>
</evidence>
<dbReference type="OrthoDB" id="9930022at2759"/>
<dbReference type="Gene3D" id="3.40.50.720">
    <property type="entry name" value="NAD(P)-binding Rossmann-like Domain"/>
    <property type="match status" value="1"/>
</dbReference>
<keyword evidence="1" id="KW-1133">Transmembrane helix</keyword>
<feature type="transmembrane region" description="Helical" evidence="1">
    <location>
        <begin position="101"/>
        <end position="122"/>
    </location>
</feature>
<organism evidence="3 4">
    <name type="scientific">Sitophilus oryzae</name>
    <name type="common">Rice weevil</name>
    <name type="synonym">Curculio oryzae</name>
    <dbReference type="NCBI Taxonomy" id="7048"/>
    <lineage>
        <taxon>Eukaryota</taxon>
        <taxon>Metazoa</taxon>
        <taxon>Ecdysozoa</taxon>
        <taxon>Arthropoda</taxon>
        <taxon>Hexapoda</taxon>
        <taxon>Insecta</taxon>
        <taxon>Pterygota</taxon>
        <taxon>Neoptera</taxon>
        <taxon>Endopterygota</taxon>
        <taxon>Coleoptera</taxon>
        <taxon>Polyphaga</taxon>
        <taxon>Cucujiformia</taxon>
        <taxon>Curculionidae</taxon>
        <taxon>Dryophthorinae</taxon>
        <taxon>Sitophilus</taxon>
    </lineage>
</organism>
<evidence type="ECO:0000313" key="4">
    <source>
        <dbReference type="RefSeq" id="XP_030765245.1"/>
    </source>
</evidence>
<dbReference type="InParanoid" id="A0A6J2YR34"/>
<dbReference type="KEGG" id="soy:115889404"/>
<dbReference type="PANTHER" id="PTHR11695:SF645">
    <property type="entry name" value="RETICULON-4-INTERACTING PROTEIN 1, MITOCHONDRIAL-LIKE PROTEIN"/>
    <property type="match status" value="1"/>
</dbReference>
<protein>
    <submittedName>
        <fullName evidence="4">Reticulon-4-interacting protein 1, mitochondrial-like</fullName>
    </submittedName>
</protein>
<dbReference type="InterPro" id="IPR020843">
    <property type="entry name" value="ER"/>
</dbReference>
<accession>A0A6J2YR34</accession>
<sequence length="488" mass="54603">MDEMLFRSSQRLESMQVQAEIVASKTKDLLGTYSLQSKALLMQTWNSGKVEQFKTNVLQLINFLVETSKNFKTQIINIADPKHIWILLTQKIGGKWTTKETTLACAGFLVGSIVGVAIGLAIRKKEPIIRYMQAIWIEHYQGPESVTVVENAEAPYECGDYDVLVNVKAGSVQIIDSQICWGYGKTLRYILRRILKEKELPVILGRDCTGIITDLGKNVKRLDVGDEVWVTVPFWSKGTLCQTILVSENRVARKPKNVGFEGSCSIPYAGSLALSALSDASIDCITVKSKKFLIQGGCTPVGCILIQLLKHWKAHVVTTCYTRALPIAKALGAHEIITIDDIDEEKNYTVDNHELFKQLEGRGELFDVIITTQCIGLDNFKQFCKEDGQLISTFPKTLPSDEFGFLNKSFLAQHIEFKYLIKDIIGSSLEIYDEAHLCYSTLDKLTELVEDGILQTVVDRVFQPKDIELALNYIQSPASIGSTVITFR</sequence>
<dbReference type="Gene3D" id="3.90.180.10">
    <property type="entry name" value="Medium-chain alcohol dehydrogenases, catalytic domain"/>
    <property type="match status" value="1"/>
</dbReference>
<reference evidence="4" key="1">
    <citation type="submission" date="2025-08" db="UniProtKB">
        <authorList>
            <consortium name="RefSeq"/>
        </authorList>
    </citation>
    <scope>IDENTIFICATION</scope>
    <source>
        <tissue evidence="4">Gonads</tissue>
    </source>
</reference>
<dbReference type="AlphaFoldDB" id="A0A6J2YR34"/>
<feature type="domain" description="Enoyl reductase (ER)" evidence="2">
    <location>
        <begin position="142"/>
        <end position="485"/>
    </location>
</feature>
<dbReference type="Pfam" id="PF08240">
    <property type="entry name" value="ADH_N"/>
    <property type="match status" value="1"/>
</dbReference>
<dbReference type="InterPro" id="IPR013154">
    <property type="entry name" value="ADH-like_N"/>
</dbReference>
<dbReference type="GO" id="GO:0005739">
    <property type="term" value="C:mitochondrion"/>
    <property type="evidence" value="ECO:0007669"/>
    <property type="project" value="TreeGrafter"/>
</dbReference>
<evidence type="ECO:0000256" key="1">
    <source>
        <dbReference type="SAM" id="Phobius"/>
    </source>
</evidence>
<dbReference type="InterPro" id="IPR036291">
    <property type="entry name" value="NAD(P)-bd_dom_sf"/>
</dbReference>
<dbReference type="SUPFAM" id="SSF51735">
    <property type="entry name" value="NAD(P)-binding Rossmann-fold domains"/>
    <property type="match status" value="1"/>
</dbReference>
<proteinExistence type="predicted"/>
<keyword evidence="1" id="KW-0472">Membrane</keyword>
<dbReference type="InterPro" id="IPR011032">
    <property type="entry name" value="GroES-like_sf"/>
</dbReference>
<gene>
    <name evidence="4" type="primary">LOC115889404</name>
</gene>
<dbReference type="PANTHER" id="PTHR11695">
    <property type="entry name" value="ALCOHOL DEHYDROGENASE RELATED"/>
    <property type="match status" value="1"/>
</dbReference>
<dbReference type="RefSeq" id="XP_030765245.1">
    <property type="nucleotide sequence ID" value="XM_030909385.1"/>
</dbReference>
<dbReference type="SMART" id="SM00829">
    <property type="entry name" value="PKS_ER"/>
    <property type="match status" value="1"/>
</dbReference>
<name>A0A6J2YR34_SITOR</name>
<keyword evidence="3" id="KW-1185">Reference proteome</keyword>
<dbReference type="GO" id="GO:0016491">
    <property type="term" value="F:oxidoreductase activity"/>
    <property type="evidence" value="ECO:0007669"/>
    <property type="project" value="InterPro"/>
</dbReference>
<dbReference type="SUPFAM" id="SSF50129">
    <property type="entry name" value="GroES-like"/>
    <property type="match status" value="1"/>
</dbReference>
<dbReference type="GeneID" id="115889404"/>
<evidence type="ECO:0000313" key="3">
    <source>
        <dbReference type="Proteomes" id="UP000504635"/>
    </source>
</evidence>